<dbReference type="Proteomes" id="UP000027586">
    <property type="component" value="Unassembled WGS sequence"/>
</dbReference>
<dbReference type="OrthoDB" id="5595860at2759"/>
<dbReference type="GO" id="GO:1990133">
    <property type="term" value="C:molybdopterin adenylyltransferase complex"/>
    <property type="evidence" value="ECO:0007669"/>
    <property type="project" value="TreeGrafter"/>
</dbReference>
<dbReference type="STRING" id="1263082.A0A068S8G4"/>
<dbReference type="InterPro" id="IPR044672">
    <property type="entry name" value="MOCS2A"/>
</dbReference>
<dbReference type="GO" id="GO:0006777">
    <property type="term" value="P:Mo-molybdopterin cofactor biosynthetic process"/>
    <property type="evidence" value="ECO:0007669"/>
    <property type="project" value="InterPro"/>
</dbReference>
<dbReference type="InterPro" id="IPR012675">
    <property type="entry name" value="Beta-grasp_dom_sf"/>
</dbReference>
<keyword evidence="3" id="KW-1185">Reference proteome</keyword>
<comment type="caution">
    <text evidence="2">The sequence shown here is derived from an EMBL/GenBank/DDBJ whole genome shotgun (WGS) entry which is preliminary data.</text>
</comment>
<evidence type="ECO:0008006" key="4">
    <source>
        <dbReference type="Google" id="ProtNLM"/>
    </source>
</evidence>
<dbReference type="UniPathway" id="UPA00344"/>
<dbReference type="EMBL" id="CBTN010000058">
    <property type="protein sequence ID" value="CDH58579.1"/>
    <property type="molecule type" value="Genomic_DNA"/>
</dbReference>
<dbReference type="AlphaFoldDB" id="A0A068S8G4"/>
<dbReference type="NCBIfam" id="TIGR01687">
    <property type="entry name" value="moaD_arch"/>
    <property type="match status" value="1"/>
</dbReference>
<dbReference type="InterPro" id="IPR010038">
    <property type="entry name" value="MoaD_arc-typ"/>
</dbReference>
<reference evidence="2" key="1">
    <citation type="submission" date="2013-08" db="EMBL/GenBank/DDBJ databases">
        <title>Gene expansion shapes genome architecture in the human pathogen Lichtheimia corymbifera: an evolutionary genomics analysis in the ancient terrestrial Mucorales (Mucoromycotina).</title>
        <authorList>
            <person name="Schwartze V.U."/>
            <person name="Winter S."/>
            <person name="Shelest E."/>
            <person name="Marcet-Houben M."/>
            <person name="Horn F."/>
            <person name="Wehner S."/>
            <person name="Hoffmann K."/>
            <person name="Riege K."/>
            <person name="Sammeth M."/>
            <person name="Nowrousian M."/>
            <person name="Valiante V."/>
            <person name="Linde J."/>
            <person name="Jacobsen I.D."/>
            <person name="Marz M."/>
            <person name="Brakhage A.A."/>
            <person name="Gabaldon T."/>
            <person name="Bocker S."/>
            <person name="Voigt K."/>
        </authorList>
    </citation>
    <scope>NUCLEOTIDE SEQUENCE [LARGE SCALE GENOMIC DNA]</scope>
    <source>
        <strain evidence="2">FSU 9682</strain>
    </source>
</reference>
<dbReference type="InterPro" id="IPR003749">
    <property type="entry name" value="ThiS/MoaD-like"/>
</dbReference>
<keyword evidence="1" id="KW-0547">Nucleotide-binding</keyword>
<accession>A0A068S8G4</accession>
<dbReference type="Pfam" id="PF02597">
    <property type="entry name" value="ThiS"/>
    <property type="match status" value="1"/>
</dbReference>
<evidence type="ECO:0000313" key="3">
    <source>
        <dbReference type="Proteomes" id="UP000027586"/>
    </source>
</evidence>
<dbReference type="PANTHER" id="PTHR33359">
    <property type="entry name" value="MOLYBDOPTERIN SYNTHASE SULFUR CARRIER SUBUNIT"/>
    <property type="match status" value="1"/>
</dbReference>
<name>A0A068S8G4_9FUNG</name>
<protein>
    <recommendedName>
        <fullName evidence="4">Molybdopterin synthase sulfur carrier subunit</fullName>
    </recommendedName>
</protein>
<gene>
    <name evidence="2" type="ORF">LCOR_09437.1</name>
</gene>
<proteinExistence type="predicted"/>
<dbReference type="GO" id="GO:0000166">
    <property type="term" value="F:nucleotide binding"/>
    <property type="evidence" value="ECO:0007669"/>
    <property type="project" value="UniProtKB-KW"/>
</dbReference>
<sequence>MSVQVLYFAGAHDITHIKSEEIAIPPSQSAWTLEALINQLVQKYGDELAKLFEQCMFAVNMEAIDKENTRHVILKPGDEIGIIPPVSGG</sequence>
<evidence type="ECO:0000256" key="1">
    <source>
        <dbReference type="ARBA" id="ARBA00022741"/>
    </source>
</evidence>
<dbReference type="Gene3D" id="3.10.20.30">
    <property type="match status" value="1"/>
</dbReference>
<dbReference type="SUPFAM" id="SSF54285">
    <property type="entry name" value="MoaD/ThiS"/>
    <property type="match status" value="1"/>
</dbReference>
<dbReference type="PANTHER" id="PTHR33359:SF1">
    <property type="entry name" value="MOLYBDOPTERIN SYNTHASE SULFUR CARRIER SUBUNIT"/>
    <property type="match status" value="1"/>
</dbReference>
<dbReference type="VEuPathDB" id="FungiDB:LCOR_09437.1"/>
<dbReference type="InterPro" id="IPR016155">
    <property type="entry name" value="Mopterin_synth/thiamin_S_b"/>
</dbReference>
<dbReference type="CDD" id="cd00754">
    <property type="entry name" value="Ubl_MoaD"/>
    <property type="match status" value="1"/>
</dbReference>
<evidence type="ECO:0000313" key="2">
    <source>
        <dbReference type="EMBL" id="CDH58579.1"/>
    </source>
</evidence>
<organism evidence="2 3">
    <name type="scientific">Lichtheimia corymbifera JMRC:FSU:9682</name>
    <dbReference type="NCBI Taxonomy" id="1263082"/>
    <lineage>
        <taxon>Eukaryota</taxon>
        <taxon>Fungi</taxon>
        <taxon>Fungi incertae sedis</taxon>
        <taxon>Mucoromycota</taxon>
        <taxon>Mucoromycotina</taxon>
        <taxon>Mucoromycetes</taxon>
        <taxon>Mucorales</taxon>
        <taxon>Lichtheimiaceae</taxon>
        <taxon>Lichtheimia</taxon>
    </lineage>
</organism>